<keyword evidence="3" id="KW-1185">Reference proteome</keyword>
<protein>
    <submittedName>
        <fullName evidence="2">Uncharacterized protein</fullName>
    </submittedName>
</protein>
<dbReference type="Proteomes" id="UP000735302">
    <property type="component" value="Unassembled WGS sequence"/>
</dbReference>
<accession>A0AAV4CN74</accession>
<evidence type="ECO:0000313" key="2">
    <source>
        <dbReference type="EMBL" id="GFO32864.1"/>
    </source>
</evidence>
<proteinExistence type="predicted"/>
<reference evidence="2 3" key="1">
    <citation type="journal article" date="2021" name="Elife">
        <title>Chloroplast acquisition without the gene transfer in kleptoplastic sea slugs, Plakobranchus ocellatus.</title>
        <authorList>
            <person name="Maeda T."/>
            <person name="Takahashi S."/>
            <person name="Yoshida T."/>
            <person name="Shimamura S."/>
            <person name="Takaki Y."/>
            <person name="Nagai Y."/>
            <person name="Toyoda A."/>
            <person name="Suzuki Y."/>
            <person name="Arimoto A."/>
            <person name="Ishii H."/>
            <person name="Satoh N."/>
            <person name="Nishiyama T."/>
            <person name="Hasebe M."/>
            <person name="Maruyama T."/>
            <person name="Minagawa J."/>
            <person name="Obokata J."/>
            <person name="Shigenobu S."/>
        </authorList>
    </citation>
    <scope>NUCLEOTIDE SEQUENCE [LARGE SCALE GENOMIC DNA]</scope>
</reference>
<feature type="compositionally biased region" description="Basic and acidic residues" evidence="1">
    <location>
        <begin position="33"/>
        <end position="45"/>
    </location>
</feature>
<gene>
    <name evidence="2" type="ORF">PoB_005936900</name>
</gene>
<feature type="region of interest" description="Disordered" evidence="1">
    <location>
        <begin position="31"/>
        <end position="61"/>
    </location>
</feature>
<evidence type="ECO:0000313" key="3">
    <source>
        <dbReference type="Proteomes" id="UP000735302"/>
    </source>
</evidence>
<feature type="non-terminal residue" evidence="2">
    <location>
        <position position="1"/>
    </location>
</feature>
<comment type="caution">
    <text evidence="2">The sequence shown here is derived from an EMBL/GenBank/DDBJ whole genome shotgun (WGS) entry which is preliminary data.</text>
</comment>
<feature type="non-terminal residue" evidence="2">
    <location>
        <position position="61"/>
    </location>
</feature>
<organism evidence="2 3">
    <name type="scientific">Plakobranchus ocellatus</name>
    <dbReference type="NCBI Taxonomy" id="259542"/>
    <lineage>
        <taxon>Eukaryota</taxon>
        <taxon>Metazoa</taxon>
        <taxon>Spiralia</taxon>
        <taxon>Lophotrochozoa</taxon>
        <taxon>Mollusca</taxon>
        <taxon>Gastropoda</taxon>
        <taxon>Heterobranchia</taxon>
        <taxon>Euthyneura</taxon>
        <taxon>Panpulmonata</taxon>
        <taxon>Sacoglossa</taxon>
        <taxon>Placobranchoidea</taxon>
        <taxon>Plakobranchidae</taxon>
        <taxon>Plakobranchus</taxon>
    </lineage>
</organism>
<dbReference type="AlphaFoldDB" id="A0AAV4CN74"/>
<name>A0AAV4CN74_9GAST</name>
<sequence length="61" mass="6606">IGRDAKNTTVNEYSSILVVSALLEDIVGLTGDSESKRHEDMHEIRATLGSMGGEEESKDLT</sequence>
<evidence type="ECO:0000256" key="1">
    <source>
        <dbReference type="SAM" id="MobiDB-lite"/>
    </source>
</evidence>
<dbReference type="EMBL" id="BLXT01006689">
    <property type="protein sequence ID" value="GFO32864.1"/>
    <property type="molecule type" value="Genomic_DNA"/>
</dbReference>